<keyword evidence="4 10" id="KW-0285">Flavoprotein</keyword>
<dbReference type="GO" id="GO:0103075">
    <property type="term" value="F:indole-3-pyruvate monooxygenase activity"/>
    <property type="evidence" value="ECO:0007669"/>
    <property type="project" value="UniProtKB-EC"/>
</dbReference>
<dbReference type="GO" id="GO:0050660">
    <property type="term" value="F:flavin adenine dinucleotide binding"/>
    <property type="evidence" value="ECO:0007669"/>
    <property type="project" value="InterPro"/>
</dbReference>
<keyword evidence="12" id="KW-1185">Reference proteome</keyword>
<dbReference type="AlphaFoldDB" id="A0AAV1DMT8"/>
<evidence type="ECO:0000256" key="10">
    <source>
        <dbReference type="RuleBase" id="RU361177"/>
    </source>
</evidence>
<dbReference type="PANTHER" id="PTHR43539">
    <property type="entry name" value="FLAVIN-BINDING MONOOXYGENASE-LIKE PROTEIN (AFU_ORTHOLOGUE AFUA_4G09220)"/>
    <property type="match status" value="1"/>
</dbReference>
<dbReference type="GO" id="GO:0004499">
    <property type="term" value="F:N,N-dimethylaniline monooxygenase activity"/>
    <property type="evidence" value="ECO:0007669"/>
    <property type="project" value="InterPro"/>
</dbReference>
<dbReference type="PANTHER" id="PTHR43539:SF42">
    <property type="entry name" value="OS01G0273800 PROTEIN"/>
    <property type="match status" value="1"/>
</dbReference>
<dbReference type="EMBL" id="OX459122">
    <property type="protein sequence ID" value="CAI9108012.1"/>
    <property type="molecule type" value="Genomic_DNA"/>
</dbReference>
<evidence type="ECO:0000256" key="9">
    <source>
        <dbReference type="ARBA" id="ARBA00047707"/>
    </source>
</evidence>
<evidence type="ECO:0000256" key="3">
    <source>
        <dbReference type="ARBA" id="ARBA00009183"/>
    </source>
</evidence>
<gene>
    <name evidence="11" type="ORF">OLC1_LOCUS16185</name>
</gene>
<keyword evidence="6" id="KW-0521">NADP</keyword>
<dbReference type="Pfam" id="PF00743">
    <property type="entry name" value="FMO-like"/>
    <property type="match status" value="1"/>
</dbReference>
<dbReference type="PIRSF" id="PIRSF000332">
    <property type="entry name" value="FMO"/>
    <property type="match status" value="1"/>
</dbReference>
<dbReference type="Proteomes" id="UP001161247">
    <property type="component" value="Chromosome 5"/>
</dbReference>
<evidence type="ECO:0000256" key="1">
    <source>
        <dbReference type="ARBA" id="ARBA00001974"/>
    </source>
</evidence>
<accession>A0AAV1DMT8</accession>
<keyword evidence="10" id="KW-0503">Monooxygenase</keyword>
<evidence type="ECO:0000256" key="7">
    <source>
        <dbReference type="ARBA" id="ARBA00023002"/>
    </source>
</evidence>
<dbReference type="InterPro" id="IPR036188">
    <property type="entry name" value="FAD/NAD-bd_sf"/>
</dbReference>
<evidence type="ECO:0000256" key="8">
    <source>
        <dbReference type="ARBA" id="ARBA00023070"/>
    </source>
</evidence>
<evidence type="ECO:0000256" key="4">
    <source>
        <dbReference type="ARBA" id="ARBA00022630"/>
    </source>
</evidence>
<dbReference type="SUPFAM" id="SSF51905">
    <property type="entry name" value="FAD/NAD(P)-binding domain"/>
    <property type="match status" value="2"/>
</dbReference>
<dbReference type="Gene3D" id="3.50.50.60">
    <property type="entry name" value="FAD/NAD(P)-binding domain"/>
    <property type="match status" value="1"/>
</dbReference>
<dbReference type="InterPro" id="IPR050982">
    <property type="entry name" value="Auxin_biosynth/cation_transpt"/>
</dbReference>
<dbReference type="InterPro" id="IPR000960">
    <property type="entry name" value="Flavin_mOase"/>
</dbReference>
<protein>
    <recommendedName>
        <fullName evidence="10">Flavin-containing monooxygenase</fullName>
        <ecNumber evidence="10">1.-.-.-</ecNumber>
    </recommendedName>
</protein>
<dbReference type="PRINTS" id="PR00368">
    <property type="entry name" value="FADPNR"/>
</dbReference>
<dbReference type="InterPro" id="IPR020946">
    <property type="entry name" value="Flavin_mOase-like"/>
</dbReference>
<dbReference type="GO" id="GO:0009851">
    <property type="term" value="P:auxin biosynthetic process"/>
    <property type="evidence" value="ECO:0007669"/>
    <property type="project" value="UniProtKB-KW"/>
</dbReference>
<organism evidence="11 12">
    <name type="scientific">Oldenlandia corymbosa var. corymbosa</name>
    <dbReference type="NCBI Taxonomy" id="529605"/>
    <lineage>
        <taxon>Eukaryota</taxon>
        <taxon>Viridiplantae</taxon>
        <taxon>Streptophyta</taxon>
        <taxon>Embryophyta</taxon>
        <taxon>Tracheophyta</taxon>
        <taxon>Spermatophyta</taxon>
        <taxon>Magnoliopsida</taxon>
        <taxon>eudicotyledons</taxon>
        <taxon>Gunneridae</taxon>
        <taxon>Pentapetalae</taxon>
        <taxon>asterids</taxon>
        <taxon>lamiids</taxon>
        <taxon>Gentianales</taxon>
        <taxon>Rubiaceae</taxon>
        <taxon>Rubioideae</taxon>
        <taxon>Spermacoceae</taxon>
        <taxon>Hedyotis-Oldenlandia complex</taxon>
        <taxon>Oldenlandia</taxon>
    </lineage>
</organism>
<evidence type="ECO:0000256" key="5">
    <source>
        <dbReference type="ARBA" id="ARBA00022827"/>
    </source>
</evidence>
<comment type="similarity">
    <text evidence="3 10">Belongs to the FMO family.</text>
</comment>
<evidence type="ECO:0000313" key="12">
    <source>
        <dbReference type="Proteomes" id="UP001161247"/>
    </source>
</evidence>
<name>A0AAV1DMT8_OLDCO</name>
<proteinExistence type="inferred from homology"/>
<evidence type="ECO:0000256" key="6">
    <source>
        <dbReference type="ARBA" id="ARBA00022857"/>
    </source>
</evidence>
<evidence type="ECO:0000256" key="2">
    <source>
        <dbReference type="ARBA" id="ARBA00004814"/>
    </source>
</evidence>
<evidence type="ECO:0000313" key="11">
    <source>
        <dbReference type="EMBL" id="CAI9108012.1"/>
    </source>
</evidence>
<comment type="catalytic activity">
    <reaction evidence="9">
        <text>indole-3-pyruvate + NADPH + O2 + H(+) = (indol-3-yl)acetate + CO2 + NADP(+) + H2O</text>
        <dbReference type="Rhea" id="RHEA:34331"/>
        <dbReference type="ChEBI" id="CHEBI:15377"/>
        <dbReference type="ChEBI" id="CHEBI:15378"/>
        <dbReference type="ChEBI" id="CHEBI:15379"/>
        <dbReference type="ChEBI" id="CHEBI:16526"/>
        <dbReference type="ChEBI" id="CHEBI:17640"/>
        <dbReference type="ChEBI" id="CHEBI:30854"/>
        <dbReference type="ChEBI" id="CHEBI:57783"/>
        <dbReference type="ChEBI" id="CHEBI:58349"/>
        <dbReference type="EC" id="1.14.13.168"/>
    </reaction>
</comment>
<keyword evidence="5 10" id="KW-0274">FAD</keyword>
<sequence>MATETAVIVVGAGPSGLATAACLNNLSIPNIVLEREDCFASLWKKYSYDRLHLHLAKPFCQLALKPFPDSYPTFVSRAQFLAYLDDYVAHFKISPVYKRSVESAEYDQETKRWRVMARNLGGGNGDVTEEFSGRFLVVATGETSDVFVPEVPGLDTYGGEVIHSTRYKNGKGYENKNVLVVGSGNSGMEIAFDLSNYGAKTSVAVRSPIHVLSREMASMGLFALKYLSLNTVDSILVFLSKLWYGDLTKYGIKRLEGEGPFTAKTNSGKYPVIDVGTIRKIKSGEIQVLPAVESVRGNEVVFKDGKSYQFDSIIFATGFKRSTNNWLQGDDYLLNEDGLPKQSFPNHWKGTKGLYCAGLARKGLYGAAMDAQLIAKDINEALSQ</sequence>
<comment type="pathway">
    <text evidence="2">Plant hormone metabolism; auxin biosynthesis.</text>
</comment>
<comment type="cofactor">
    <cofactor evidence="1 10">
        <name>FAD</name>
        <dbReference type="ChEBI" id="CHEBI:57692"/>
    </cofactor>
</comment>
<reference evidence="11" key="1">
    <citation type="submission" date="2023-03" db="EMBL/GenBank/DDBJ databases">
        <authorList>
            <person name="Julca I."/>
        </authorList>
    </citation>
    <scope>NUCLEOTIDE SEQUENCE</scope>
</reference>
<keyword evidence="7 10" id="KW-0560">Oxidoreductase</keyword>
<dbReference type="PRINTS" id="PR00469">
    <property type="entry name" value="PNDRDTASEII"/>
</dbReference>
<dbReference type="EC" id="1.-.-.-" evidence="10"/>
<keyword evidence="8" id="KW-0073">Auxin biosynthesis</keyword>
<dbReference type="GO" id="GO:0050661">
    <property type="term" value="F:NADP binding"/>
    <property type="evidence" value="ECO:0007669"/>
    <property type="project" value="InterPro"/>
</dbReference>